<evidence type="ECO:0000256" key="2">
    <source>
        <dbReference type="PIRSR" id="PIRSR613078-3"/>
    </source>
</evidence>
<dbReference type="Pfam" id="PF00300">
    <property type="entry name" value="His_Phos_1"/>
    <property type="match status" value="2"/>
</dbReference>
<reference evidence="3" key="1">
    <citation type="submission" date="2021-01" db="EMBL/GenBank/DDBJ databases">
        <authorList>
            <person name="Corre E."/>
            <person name="Pelletier E."/>
            <person name="Niang G."/>
            <person name="Scheremetjew M."/>
            <person name="Finn R."/>
            <person name="Kale V."/>
            <person name="Holt S."/>
            <person name="Cochrane G."/>
            <person name="Meng A."/>
            <person name="Brown T."/>
            <person name="Cohen L."/>
        </authorList>
    </citation>
    <scope>NUCLEOTIDE SEQUENCE</scope>
    <source>
        <strain evidence="3">CCMP3303</strain>
    </source>
</reference>
<protein>
    <recommendedName>
        <fullName evidence="4">Phosphoglycerate mutase (2,3-diphosphoglycerate-dependent)</fullName>
    </recommendedName>
</protein>
<gene>
    <name evidence="3" type="ORF">MPOL1434_LOCUS4852</name>
</gene>
<dbReference type="PANTHER" id="PTHR46192">
    <property type="entry name" value="BROAD-RANGE ACID PHOSPHATASE DET1"/>
    <property type="match status" value="1"/>
</dbReference>
<dbReference type="Gene3D" id="3.40.50.1240">
    <property type="entry name" value="Phosphoglycerate mutase-like"/>
    <property type="match status" value="1"/>
</dbReference>
<evidence type="ECO:0008006" key="4">
    <source>
        <dbReference type="Google" id="ProtNLM"/>
    </source>
</evidence>
<dbReference type="InterPro" id="IPR029033">
    <property type="entry name" value="His_PPase_superfam"/>
</dbReference>
<dbReference type="InterPro" id="IPR013078">
    <property type="entry name" value="His_Pase_superF_clade-1"/>
</dbReference>
<dbReference type="InterPro" id="IPR001345">
    <property type="entry name" value="PG/BPGM_mutase_AS"/>
</dbReference>
<dbReference type="AlphaFoldDB" id="A0A7S0ALT9"/>
<dbReference type="GO" id="GO:0003824">
    <property type="term" value="F:catalytic activity"/>
    <property type="evidence" value="ECO:0007669"/>
    <property type="project" value="InterPro"/>
</dbReference>
<sequence length="289" mass="33728">MPNKVVLIRHGQSEGNVEESLYATTPDNAMKLTALGWDQAKLAGSELKSSVIGKDESIHFIVSPYVRTVETFHGILSAWCDPKEFDHIKDPLKRMQAWYGRLSDMGISWHEDPRIREQDFGNYQDPVAIKKCKRERHRFGTFYYRFPHGESASDVYDRVSTFLDSLWRSFDLKRSQNYVLVTHGISIRILLSRYFRYSIDQFNTLANPKNCDLVVLGHDGKGRLRLEGRHELILCDNGDDEQEGEETMYKSQHQSITLVKGYKYESRLRTLPKEWRAKRKIRLSYDDDV</sequence>
<evidence type="ECO:0000313" key="3">
    <source>
        <dbReference type="EMBL" id="CAD8368272.1"/>
    </source>
</evidence>
<dbReference type="SUPFAM" id="SSF53254">
    <property type="entry name" value="Phosphoglycerate mutase-like"/>
    <property type="match status" value="1"/>
</dbReference>
<organism evidence="3">
    <name type="scientific">Minutocellus polymorphus</name>
    <dbReference type="NCBI Taxonomy" id="265543"/>
    <lineage>
        <taxon>Eukaryota</taxon>
        <taxon>Sar</taxon>
        <taxon>Stramenopiles</taxon>
        <taxon>Ochrophyta</taxon>
        <taxon>Bacillariophyta</taxon>
        <taxon>Mediophyceae</taxon>
        <taxon>Cymatosirophycidae</taxon>
        <taxon>Cymatosirales</taxon>
        <taxon>Cymatosiraceae</taxon>
        <taxon>Minutocellus</taxon>
    </lineage>
</organism>
<accession>A0A7S0ALT9</accession>
<dbReference type="CDD" id="cd07067">
    <property type="entry name" value="HP_PGM_like"/>
    <property type="match status" value="1"/>
</dbReference>
<evidence type="ECO:0000256" key="1">
    <source>
        <dbReference type="PIRSR" id="PIRSR613078-2"/>
    </source>
</evidence>
<proteinExistence type="predicted"/>
<feature type="binding site" evidence="1">
    <location>
        <begin position="9"/>
        <end position="16"/>
    </location>
    <ligand>
        <name>substrate</name>
    </ligand>
</feature>
<dbReference type="InterPro" id="IPR052765">
    <property type="entry name" value="PGM-Related"/>
</dbReference>
<name>A0A7S0ALT9_9STRA</name>
<dbReference type="SMART" id="SM00855">
    <property type="entry name" value="PGAM"/>
    <property type="match status" value="1"/>
</dbReference>
<dbReference type="PROSITE" id="PS00175">
    <property type="entry name" value="PG_MUTASE"/>
    <property type="match status" value="1"/>
</dbReference>
<feature type="binding site" evidence="1">
    <location>
        <position position="67"/>
    </location>
    <ligand>
        <name>substrate</name>
    </ligand>
</feature>
<dbReference type="EMBL" id="HBEJ01008251">
    <property type="protein sequence ID" value="CAD8368272.1"/>
    <property type="molecule type" value="Transcribed_RNA"/>
</dbReference>
<feature type="site" description="Transition state stabilizer" evidence="2">
    <location>
        <position position="183"/>
    </location>
</feature>